<organism evidence="3 4">
    <name type="scientific">Serinibacter salmoneus</name>
    <dbReference type="NCBI Taxonomy" id="556530"/>
    <lineage>
        <taxon>Bacteria</taxon>
        <taxon>Bacillati</taxon>
        <taxon>Actinomycetota</taxon>
        <taxon>Actinomycetes</taxon>
        <taxon>Micrococcales</taxon>
        <taxon>Beutenbergiaceae</taxon>
        <taxon>Serinibacter</taxon>
    </lineage>
</organism>
<dbReference type="InterPro" id="IPR002477">
    <property type="entry name" value="Peptidoglycan-bd-like"/>
</dbReference>
<evidence type="ECO:0000259" key="2">
    <source>
        <dbReference type="Pfam" id="PF01471"/>
    </source>
</evidence>
<dbReference type="RefSeq" id="WP_169925963.1">
    <property type="nucleotide sequence ID" value="NZ_PDJD01000001.1"/>
</dbReference>
<dbReference type="SUPFAM" id="SSF47090">
    <property type="entry name" value="PGBD-like"/>
    <property type="match status" value="1"/>
</dbReference>
<feature type="compositionally biased region" description="Polar residues" evidence="1">
    <location>
        <begin position="319"/>
        <end position="332"/>
    </location>
</feature>
<dbReference type="Proteomes" id="UP000224915">
    <property type="component" value="Unassembled WGS sequence"/>
</dbReference>
<gene>
    <name evidence="3" type="ORF">ATL40_2369</name>
</gene>
<evidence type="ECO:0000313" key="4">
    <source>
        <dbReference type="Proteomes" id="UP000224915"/>
    </source>
</evidence>
<dbReference type="Pfam" id="PF01471">
    <property type="entry name" value="PG_binding_1"/>
    <property type="match status" value="1"/>
</dbReference>
<dbReference type="Gene3D" id="1.10.101.10">
    <property type="entry name" value="PGBD-like superfamily/PGBD"/>
    <property type="match status" value="1"/>
</dbReference>
<accession>A0A2A9D233</accession>
<feature type="compositionally biased region" description="Low complexity" evidence="1">
    <location>
        <begin position="299"/>
        <end position="310"/>
    </location>
</feature>
<sequence length="332" mass="33834">MTTTVTRTPSPLAQNALVGVVTALGADGEHSAGSVLYRVGETPVVLIAGETPFWRDLGQGSRGQDVRAVQEFLGAVGFDIAADGVWGAGTTEAVKDWQEQIAAPATGSLPLGTLVTVPQVPAQIIIDREKIWPGATLSGGEVVLLTASGEPTFEMEVTTSQAELAPVGTSVHLEAGDVTWQAVIAEALPNDSGGVSLRLASPEGATVCGQECDALPAGIENYLLTQVEVVAPQRGPVVPVSALRTSMGGDTNVTVVTAEGEQERRVEVLAIADGLAVVSGLSAGEQIRVFADEAPGEITPDPGDTDPTPTSEKGPPSPTSDTAQGGESSTAP</sequence>
<protein>
    <submittedName>
        <fullName evidence="3">Putative peptidoglycan binding protein</fullName>
    </submittedName>
</protein>
<proteinExistence type="predicted"/>
<comment type="caution">
    <text evidence="3">The sequence shown here is derived from an EMBL/GenBank/DDBJ whole genome shotgun (WGS) entry which is preliminary data.</text>
</comment>
<feature type="region of interest" description="Disordered" evidence="1">
    <location>
        <begin position="291"/>
        <end position="332"/>
    </location>
</feature>
<dbReference type="AlphaFoldDB" id="A0A2A9D233"/>
<reference evidence="3 4" key="1">
    <citation type="submission" date="2017-10" db="EMBL/GenBank/DDBJ databases">
        <title>Sequencing the genomes of 1000 actinobacteria strains.</title>
        <authorList>
            <person name="Klenk H.-P."/>
        </authorList>
    </citation>
    <scope>NUCLEOTIDE SEQUENCE [LARGE SCALE GENOMIC DNA]</scope>
    <source>
        <strain evidence="3 4">DSM 21801</strain>
    </source>
</reference>
<dbReference type="InterPro" id="IPR036366">
    <property type="entry name" value="PGBDSf"/>
</dbReference>
<keyword evidence="4" id="KW-1185">Reference proteome</keyword>
<feature type="domain" description="Peptidoglycan binding-like" evidence="2">
    <location>
        <begin position="62"/>
        <end position="108"/>
    </location>
</feature>
<name>A0A2A9D233_9MICO</name>
<dbReference type="InterPro" id="IPR036365">
    <property type="entry name" value="PGBD-like_sf"/>
</dbReference>
<dbReference type="EMBL" id="PDJD01000001">
    <property type="protein sequence ID" value="PFG20757.1"/>
    <property type="molecule type" value="Genomic_DNA"/>
</dbReference>
<evidence type="ECO:0000256" key="1">
    <source>
        <dbReference type="SAM" id="MobiDB-lite"/>
    </source>
</evidence>
<evidence type="ECO:0000313" key="3">
    <source>
        <dbReference type="EMBL" id="PFG20757.1"/>
    </source>
</evidence>